<dbReference type="PANTHER" id="PTHR38011">
    <property type="entry name" value="DIHYDROFOLATE REDUCTASE FAMILY PROTEIN (AFU_ORTHOLOGUE AFUA_8G06820)"/>
    <property type="match status" value="1"/>
</dbReference>
<dbReference type="Pfam" id="PF01872">
    <property type="entry name" value="RibD_C"/>
    <property type="match status" value="1"/>
</dbReference>
<protein>
    <submittedName>
        <fullName evidence="2">Dihydrofolate reductase</fullName>
    </submittedName>
</protein>
<dbReference type="GO" id="GO:0009231">
    <property type="term" value="P:riboflavin biosynthetic process"/>
    <property type="evidence" value="ECO:0007669"/>
    <property type="project" value="InterPro"/>
</dbReference>
<feature type="domain" description="Bacterial bifunctional deaminase-reductase C-terminal" evidence="1">
    <location>
        <begin position="5"/>
        <end position="171"/>
    </location>
</feature>
<dbReference type="InterPro" id="IPR050765">
    <property type="entry name" value="Riboflavin_Biosynth_HTPR"/>
</dbReference>
<dbReference type="RefSeq" id="WP_174701396.1">
    <property type="nucleotide sequence ID" value="NZ_JABURA010000001.1"/>
</dbReference>
<dbReference type="GO" id="GO:0008703">
    <property type="term" value="F:5-amino-6-(5-phosphoribosylamino)uracil reductase activity"/>
    <property type="evidence" value="ECO:0007669"/>
    <property type="project" value="InterPro"/>
</dbReference>
<dbReference type="SUPFAM" id="SSF53597">
    <property type="entry name" value="Dihydrofolate reductase-like"/>
    <property type="match status" value="1"/>
</dbReference>
<gene>
    <name evidence="2" type="ORF">HT576_04755</name>
</gene>
<dbReference type="InterPro" id="IPR002734">
    <property type="entry name" value="RibDG_C"/>
</dbReference>
<organism evidence="2 3">
    <name type="scientific">Haloterrigena gelatinilytica</name>
    <dbReference type="NCBI Taxonomy" id="2741724"/>
    <lineage>
        <taxon>Archaea</taxon>
        <taxon>Methanobacteriati</taxon>
        <taxon>Methanobacteriota</taxon>
        <taxon>Stenosarchaea group</taxon>
        <taxon>Halobacteria</taxon>
        <taxon>Halobacteriales</taxon>
        <taxon>Natrialbaceae</taxon>
        <taxon>Haloterrigena</taxon>
    </lineage>
</organism>
<evidence type="ECO:0000313" key="2">
    <source>
        <dbReference type="EMBL" id="NUB90347.1"/>
    </source>
</evidence>
<dbReference type="OrthoDB" id="7348at2157"/>
<dbReference type="Gene3D" id="3.40.430.10">
    <property type="entry name" value="Dihydrofolate Reductase, subunit A"/>
    <property type="match status" value="1"/>
</dbReference>
<accession>A0A8J8GM65</accession>
<reference evidence="2" key="1">
    <citation type="submission" date="2020-06" db="EMBL/GenBank/DDBJ databases">
        <title>Haloterrigena sp. nov., an extremely halophilic archaeon isolated from a saline sediment.</title>
        <authorList>
            <person name="Liu B.-B."/>
        </authorList>
    </citation>
    <scope>NUCLEOTIDE SEQUENCE</scope>
    <source>
        <strain evidence="2">SYSU A121-1</strain>
    </source>
</reference>
<dbReference type="AlphaFoldDB" id="A0A8J8GM65"/>
<proteinExistence type="predicted"/>
<evidence type="ECO:0000313" key="3">
    <source>
        <dbReference type="Proteomes" id="UP000728647"/>
    </source>
</evidence>
<dbReference type="Proteomes" id="UP000728647">
    <property type="component" value="Unassembled WGS sequence"/>
</dbReference>
<comment type="caution">
    <text evidence="2">The sequence shown here is derived from an EMBL/GenBank/DDBJ whole genome shotgun (WGS) entry which is preliminary data.</text>
</comment>
<dbReference type="InterPro" id="IPR024072">
    <property type="entry name" value="DHFR-like_dom_sf"/>
</dbReference>
<dbReference type="EMBL" id="JABURA010000001">
    <property type="protein sequence ID" value="NUB90347.1"/>
    <property type="molecule type" value="Genomic_DNA"/>
</dbReference>
<name>A0A8J8GM65_9EURY</name>
<dbReference type="PANTHER" id="PTHR38011:SF11">
    <property type="entry name" value="2,5-DIAMINO-6-RIBOSYLAMINO-4(3H)-PYRIMIDINONE 5'-PHOSPHATE REDUCTASE"/>
    <property type="match status" value="1"/>
</dbReference>
<sequence length="184" mass="20079">MTRGTVTLYIAASLDGVIATEDGGVEWLEEYASDDESEDDGSFEAFFAGVDCLVMGSRTYEQILSFDEWPYGERPTFVVTSRDLPLATDRVELVAGDLRESVDGLEERYDRIWLVGGAALAQSFLRERLVDGIRLTVVPVLLGGGIRLFGDDGTERALETVECTSFESGLVELRYDASGSTPSA</sequence>
<evidence type="ECO:0000259" key="1">
    <source>
        <dbReference type="Pfam" id="PF01872"/>
    </source>
</evidence>